<feature type="chain" id="PRO_5025667295" evidence="1">
    <location>
        <begin position="27"/>
        <end position="84"/>
    </location>
</feature>
<keyword evidence="1" id="KW-0732">Signal</keyword>
<dbReference type="AlphaFoldDB" id="A0A6A2YML8"/>
<dbReference type="EMBL" id="VEPZ02001322">
    <property type="protein sequence ID" value="KAE8680591.1"/>
    <property type="molecule type" value="Genomic_DNA"/>
</dbReference>
<comment type="caution">
    <text evidence="2">The sequence shown here is derived from an EMBL/GenBank/DDBJ whole genome shotgun (WGS) entry which is preliminary data.</text>
</comment>
<dbReference type="PROSITE" id="PS51257">
    <property type="entry name" value="PROKAR_LIPOPROTEIN"/>
    <property type="match status" value="1"/>
</dbReference>
<evidence type="ECO:0000313" key="3">
    <source>
        <dbReference type="Proteomes" id="UP000436088"/>
    </source>
</evidence>
<dbReference type="Proteomes" id="UP000436088">
    <property type="component" value="Unassembled WGS sequence"/>
</dbReference>
<proteinExistence type="predicted"/>
<reference evidence="2" key="1">
    <citation type="submission" date="2019-09" db="EMBL/GenBank/DDBJ databases">
        <title>Draft genome information of white flower Hibiscus syriacus.</title>
        <authorList>
            <person name="Kim Y.-M."/>
        </authorList>
    </citation>
    <scope>NUCLEOTIDE SEQUENCE [LARGE SCALE GENOMIC DNA]</scope>
    <source>
        <strain evidence="2">YM2019G1</strain>
    </source>
</reference>
<gene>
    <name evidence="2" type="ORF">F3Y22_tig00111377pilonHSYRG00015</name>
</gene>
<name>A0A6A2YML8_HIBSY</name>
<evidence type="ECO:0000256" key="1">
    <source>
        <dbReference type="SAM" id="SignalP"/>
    </source>
</evidence>
<evidence type="ECO:0000313" key="2">
    <source>
        <dbReference type="EMBL" id="KAE8680591.1"/>
    </source>
</evidence>
<organism evidence="2 3">
    <name type="scientific">Hibiscus syriacus</name>
    <name type="common">Rose of Sharon</name>
    <dbReference type="NCBI Taxonomy" id="106335"/>
    <lineage>
        <taxon>Eukaryota</taxon>
        <taxon>Viridiplantae</taxon>
        <taxon>Streptophyta</taxon>
        <taxon>Embryophyta</taxon>
        <taxon>Tracheophyta</taxon>
        <taxon>Spermatophyta</taxon>
        <taxon>Magnoliopsida</taxon>
        <taxon>eudicotyledons</taxon>
        <taxon>Gunneridae</taxon>
        <taxon>Pentapetalae</taxon>
        <taxon>rosids</taxon>
        <taxon>malvids</taxon>
        <taxon>Malvales</taxon>
        <taxon>Malvaceae</taxon>
        <taxon>Malvoideae</taxon>
        <taxon>Hibiscus</taxon>
    </lineage>
</organism>
<sequence>MKISSVNLTALILLHILISCSSSCLGDVVVSSGETDRIAISRKVLSSSVASFSAGNGAAVKEPKKAVLPSLRKAPPSVPNPTQN</sequence>
<keyword evidence="3" id="KW-1185">Reference proteome</keyword>
<accession>A0A6A2YML8</accession>
<protein>
    <submittedName>
        <fullName evidence="2">Emsy N Terminus/ plant Tudor-like domains-containing protein isoform 1</fullName>
    </submittedName>
</protein>
<feature type="signal peptide" evidence="1">
    <location>
        <begin position="1"/>
        <end position="26"/>
    </location>
</feature>